<feature type="transmembrane region" description="Helical" evidence="7">
    <location>
        <begin position="172"/>
        <end position="194"/>
    </location>
</feature>
<evidence type="ECO:0000259" key="8">
    <source>
        <dbReference type="PROSITE" id="PS51202"/>
    </source>
</evidence>
<dbReference type="PANTHER" id="PTHR43652:SF2">
    <property type="entry name" value="BASIC AMINO ACID ANTIPORTER YFCC-RELATED"/>
    <property type="match status" value="1"/>
</dbReference>
<dbReference type="InterPro" id="IPR006037">
    <property type="entry name" value="RCK_C"/>
</dbReference>
<feature type="transmembrane region" description="Helical" evidence="7">
    <location>
        <begin position="52"/>
        <end position="71"/>
    </location>
</feature>
<dbReference type="InterPro" id="IPR004680">
    <property type="entry name" value="Cit_transptr-like_dom"/>
</dbReference>
<feature type="transmembrane region" description="Helical" evidence="7">
    <location>
        <begin position="401"/>
        <end position="418"/>
    </location>
</feature>
<keyword evidence="4" id="KW-0677">Repeat</keyword>
<dbReference type="Proteomes" id="UP000266568">
    <property type="component" value="Unassembled WGS sequence"/>
</dbReference>
<evidence type="ECO:0000256" key="3">
    <source>
        <dbReference type="ARBA" id="ARBA00022692"/>
    </source>
</evidence>
<dbReference type="Pfam" id="PF02080">
    <property type="entry name" value="TrkA_C"/>
    <property type="match status" value="2"/>
</dbReference>
<feature type="transmembrane region" description="Helical" evidence="7">
    <location>
        <begin position="463"/>
        <end position="483"/>
    </location>
</feature>
<feature type="transmembrane region" description="Helical" evidence="7">
    <location>
        <begin position="92"/>
        <end position="108"/>
    </location>
</feature>
<feature type="transmembrane region" description="Helical" evidence="7">
    <location>
        <begin position="28"/>
        <end position="46"/>
    </location>
</feature>
<feature type="transmembrane region" description="Helical" evidence="7">
    <location>
        <begin position="139"/>
        <end position="160"/>
    </location>
</feature>
<feature type="transmembrane region" description="Helical" evidence="7">
    <location>
        <begin position="425"/>
        <end position="443"/>
    </location>
</feature>
<feature type="domain" description="RCK C-terminal" evidence="8">
    <location>
        <begin position="205"/>
        <end position="288"/>
    </location>
</feature>
<keyword evidence="6 7" id="KW-0472">Membrane</keyword>
<gene>
    <name evidence="9" type="ORF">DFR49_3060</name>
</gene>
<organism evidence="9 10">
    <name type="scientific">Hephaestia caeni</name>
    <dbReference type="NCBI Taxonomy" id="645617"/>
    <lineage>
        <taxon>Bacteria</taxon>
        <taxon>Pseudomonadati</taxon>
        <taxon>Pseudomonadota</taxon>
        <taxon>Alphaproteobacteria</taxon>
        <taxon>Sphingomonadales</taxon>
        <taxon>Sphingomonadaceae</taxon>
        <taxon>Hephaestia</taxon>
    </lineage>
</organism>
<keyword evidence="2" id="KW-0813">Transport</keyword>
<keyword evidence="3 7" id="KW-0812">Transmembrane</keyword>
<feature type="transmembrane region" description="Helical" evidence="7">
    <location>
        <begin position="114"/>
        <end position="132"/>
    </location>
</feature>
<name>A0A397NNK8_9SPHN</name>
<dbReference type="RefSeq" id="WP_147373713.1">
    <property type="nucleotide sequence ID" value="NZ_QXDC01000004.1"/>
</dbReference>
<evidence type="ECO:0000256" key="6">
    <source>
        <dbReference type="ARBA" id="ARBA00023136"/>
    </source>
</evidence>
<evidence type="ECO:0000256" key="2">
    <source>
        <dbReference type="ARBA" id="ARBA00022448"/>
    </source>
</evidence>
<keyword evidence="5 7" id="KW-1133">Transmembrane helix</keyword>
<evidence type="ECO:0000256" key="4">
    <source>
        <dbReference type="ARBA" id="ARBA00022737"/>
    </source>
</evidence>
<feature type="transmembrane region" description="Helical" evidence="7">
    <location>
        <begin position="548"/>
        <end position="568"/>
    </location>
</feature>
<dbReference type="InterPro" id="IPR036721">
    <property type="entry name" value="RCK_C_sf"/>
</dbReference>
<dbReference type="AlphaFoldDB" id="A0A397NNK8"/>
<sequence length="569" mass="58944">MTIDQVAIIILLGTMFVAYALDRFRVELVALTGLATAFAIGLVPSTALFGGFSSPAVITVVEILLIVSVLARTRAVESFARLIVDRAGGERIALAILCAAAAFVSVFMNNIGALALIFPVALSVCTRLGIAPARMLMPLSFATLMGGMCSLTGTPANLIVNDWKVAQTGGGFGYFAFGSVGGPIAMLGIGWMVIVAPRLFRRFEPDVSAAAGTPGAFVTELRALPGSALVGLSAAAIEQRHALTLHGIVRDGRHVFARRDTMHVEPGDVVLVEGGLDALDAIHRPTGPDERIEAVVTPDSYLVGSRIGALDTLAERGVRVIGIASRRRRIEGGFGDLQIGLGDVLLLAGEREVLREAIVDAGLLALMPQAPAAARPDAFLSVAVFAIGVASTALGLVPPEIAFGGVVLAMALTGSLRLRSGLQDVNWTIVILLACMIPLGMAVEQTGAARVIADAVVGHLPTADPIVVVGATLGFAALLTPFVDNVSVAAVLSPVAAGVATRSGIPIEPLLVAVAIGASLDFLTPFGHHNNAVVMGAAGYRFRDFPKLGLPLLAVNLIVALLGIRVFWI</sequence>
<dbReference type="GO" id="GO:0008324">
    <property type="term" value="F:monoatomic cation transmembrane transporter activity"/>
    <property type="evidence" value="ECO:0007669"/>
    <property type="project" value="InterPro"/>
</dbReference>
<accession>A0A397NNK8</accession>
<keyword evidence="10" id="KW-1185">Reference proteome</keyword>
<evidence type="ECO:0000313" key="10">
    <source>
        <dbReference type="Proteomes" id="UP000266568"/>
    </source>
</evidence>
<feature type="transmembrane region" description="Helical" evidence="7">
    <location>
        <begin position="510"/>
        <end position="528"/>
    </location>
</feature>
<dbReference type="SUPFAM" id="SSF116726">
    <property type="entry name" value="TrkA C-terminal domain-like"/>
    <property type="match status" value="2"/>
</dbReference>
<dbReference type="EMBL" id="QXDC01000004">
    <property type="protein sequence ID" value="RIA37183.1"/>
    <property type="molecule type" value="Genomic_DNA"/>
</dbReference>
<protein>
    <submittedName>
        <fullName evidence="9">Di/tricarboxylate transporter</fullName>
    </submittedName>
</protein>
<dbReference type="OrthoDB" id="9809303at2"/>
<dbReference type="Gene3D" id="3.30.70.1450">
    <property type="entry name" value="Regulator of K+ conductance, C-terminal domain"/>
    <property type="match status" value="2"/>
</dbReference>
<feature type="domain" description="RCK C-terminal" evidence="8">
    <location>
        <begin position="290"/>
        <end position="364"/>
    </location>
</feature>
<evidence type="ECO:0000313" key="9">
    <source>
        <dbReference type="EMBL" id="RIA37183.1"/>
    </source>
</evidence>
<dbReference type="GO" id="GO:0006813">
    <property type="term" value="P:potassium ion transport"/>
    <property type="evidence" value="ECO:0007669"/>
    <property type="project" value="InterPro"/>
</dbReference>
<evidence type="ECO:0000256" key="7">
    <source>
        <dbReference type="SAM" id="Phobius"/>
    </source>
</evidence>
<dbReference type="GO" id="GO:0005886">
    <property type="term" value="C:plasma membrane"/>
    <property type="evidence" value="ECO:0007669"/>
    <property type="project" value="TreeGrafter"/>
</dbReference>
<dbReference type="InterPro" id="IPR051679">
    <property type="entry name" value="DASS-Related_Transporters"/>
</dbReference>
<reference evidence="9 10" key="1">
    <citation type="submission" date="2018-08" db="EMBL/GenBank/DDBJ databases">
        <title>Genomic Encyclopedia of Type Strains, Phase IV (KMG-IV): sequencing the most valuable type-strain genomes for metagenomic binning, comparative biology and taxonomic classification.</title>
        <authorList>
            <person name="Goeker M."/>
        </authorList>
    </citation>
    <scope>NUCLEOTIDE SEQUENCE [LARGE SCALE GENOMIC DNA]</scope>
    <source>
        <strain evidence="9 10">DSM 25527</strain>
    </source>
</reference>
<evidence type="ECO:0000256" key="5">
    <source>
        <dbReference type="ARBA" id="ARBA00022989"/>
    </source>
</evidence>
<comment type="caution">
    <text evidence="9">The sequence shown here is derived from an EMBL/GenBank/DDBJ whole genome shotgun (WGS) entry which is preliminary data.</text>
</comment>
<dbReference type="PROSITE" id="PS51202">
    <property type="entry name" value="RCK_C"/>
    <property type="match status" value="2"/>
</dbReference>
<evidence type="ECO:0000256" key="1">
    <source>
        <dbReference type="ARBA" id="ARBA00004141"/>
    </source>
</evidence>
<feature type="transmembrane region" description="Helical" evidence="7">
    <location>
        <begin position="378"/>
        <end position="395"/>
    </location>
</feature>
<proteinExistence type="predicted"/>
<feature type="transmembrane region" description="Helical" evidence="7">
    <location>
        <begin position="6"/>
        <end position="21"/>
    </location>
</feature>
<comment type="subcellular location">
    <subcellularLocation>
        <location evidence="1">Membrane</location>
        <topology evidence="1">Multi-pass membrane protein</topology>
    </subcellularLocation>
</comment>
<dbReference type="Pfam" id="PF03600">
    <property type="entry name" value="CitMHS"/>
    <property type="match status" value="1"/>
</dbReference>
<dbReference type="PANTHER" id="PTHR43652">
    <property type="entry name" value="BASIC AMINO ACID ANTIPORTER YFCC-RELATED"/>
    <property type="match status" value="1"/>
</dbReference>